<dbReference type="HAMAP" id="MF_02089">
    <property type="entry name" value="QueH"/>
    <property type="match status" value="1"/>
</dbReference>
<keyword evidence="9 17" id="KW-0671">Queuosine biosynthesis</keyword>
<evidence type="ECO:0000256" key="15">
    <source>
        <dbReference type="ARBA" id="ARBA00031446"/>
    </source>
</evidence>
<dbReference type="PANTHER" id="PTHR36701">
    <property type="entry name" value="EPOXYQUEUOSINE REDUCTASE QUEH"/>
    <property type="match status" value="1"/>
</dbReference>
<dbReference type="Proteomes" id="UP001203004">
    <property type="component" value="Unassembled WGS sequence"/>
</dbReference>
<keyword evidence="12 17" id="KW-0411">Iron-sulfur</keyword>
<evidence type="ECO:0000256" key="6">
    <source>
        <dbReference type="ARBA" id="ARBA00022485"/>
    </source>
</evidence>
<keyword evidence="14 17" id="KW-0676">Redox-active center</keyword>
<evidence type="ECO:0000256" key="12">
    <source>
        <dbReference type="ARBA" id="ARBA00023014"/>
    </source>
</evidence>
<evidence type="ECO:0000256" key="4">
    <source>
        <dbReference type="ARBA" id="ARBA00012622"/>
    </source>
</evidence>
<evidence type="ECO:0000256" key="9">
    <source>
        <dbReference type="ARBA" id="ARBA00022785"/>
    </source>
</evidence>
<dbReference type="PANTHER" id="PTHR36701:SF1">
    <property type="entry name" value="EPOXYQUEUOSINE REDUCTASE QUEH"/>
    <property type="match status" value="1"/>
</dbReference>
<proteinExistence type="inferred from homology"/>
<comment type="caution">
    <text evidence="18">The sequence shown here is derived from an EMBL/GenBank/DDBJ whole genome shotgun (WGS) entry which is preliminary data.</text>
</comment>
<comment type="catalytic activity">
    <reaction evidence="16 17">
        <text>epoxyqueuosine(34) in tRNA + AH2 = queuosine(34) in tRNA + A + H2O</text>
        <dbReference type="Rhea" id="RHEA:32159"/>
        <dbReference type="Rhea" id="RHEA-COMP:18571"/>
        <dbReference type="Rhea" id="RHEA-COMP:18582"/>
        <dbReference type="ChEBI" id="CHEBI:13193"/>
        <dbReference type="ChEBI" id="CHEBI:15377"/>
        <dbReference type="ChEBI" id="CHEBI:17499"/>
        <dbReference type="ChEBI" id="CHEBI:194431"/>
        <dbReference type="ChEBI" id="CHEBI:194443"/>
        <dbReference type="EC" id="1.17.99.6"/>
    </reaction>
</comment>
<evidence type="ECO:0000313" key="19">
    <source>
        <dbReference type="Proteomes" id="UP001203004"/>
    </source>
</evidence>
<feature type="disulfide bond" description="Redox-active" evidence="17">
    <location>
        <begin position="210"/>
        <end position="212"/>
    </location>
</feature>
<keyword evidence="10 17" id="KW-0560">Oxidoreductase</keyword>
<organism evidence="18 19">
    <name type="scientific">Sporolactobacillus mangiferae</name>
    <dbReference type="NCBI Taxonomy" id="2940498"/>
    <lineage>
        <taxon>Bacteria</taxon>
        <taxon>Bacillati</taxon>
        <taxon>Bacillota</taxon>
        <taxon>Bacilli</taxon>
        <taxon>Bacillales</taxon>
        <taxon>Sporolactobacillaceae</taxon>
        <taxon>Sporolactobacillus</taxon>
    </lineage>
</organism>
<evidence type="ECO:0000256" key="13">
    <source>
        <dbReference type="ARBA" id="ARBA00023157"/>
    </source>
</evidence>
<evidence type="ECO:0000256" key="10">
    <source>
        <dbReference type="ARBA" id="ARBA00023002"/>
    </source>
</evidence>
<evidence type="ECO:0000256" key="14">
    <source>
        <dbReference type="ARBA" id="ARBA00023284"/>
    </source>
</evidence>
<dbReference type="InterPro" id="IPR003828">
    <property type="entry name" value="QueH"/>
</dbReference>
<keyword evidence="11 17" id="KW-0408">Iron</keyword>
<evidence type="ECO:0000256" key="8">
    <source>
        <dbReference type="ARBA" id="ARBA00022723"/>
    </source>
</evidence>
<evidence type="ECO:0000256" key="7">
    <source>
        <dbReference type="ARBA" id="ARBA00022694"/>
    </source>
</evidence>
<name>A0ABT0M7E6_9BACL</name>
<comment type="function">
    <text evidence="1 17">Catalyzes the conversion of epoxyqueuosine (oQ) to queuosine (Q), which is a hypermodified base found in the wobble positions of tRNA(Asp), tRNA(Asn), tRNA(His) and tRNA(Tyr).</text>
</comment>
<evidence type="ECO:0000256" key="5">
    <source>
        <dbReference type="ARBA" id="ARBA00016895"/>
    </source>
</evidence>
<comment type="pathway">
    <text evidence="2 17">tRNA modification; tRNA-queuosine biosynthesis.</text>
</comment>
<protein>
    <recommendedName>
        <fullName evidence="5 17">Epoxyqueuosine reductase QueH</fullName>
        <ecNumber evidence="4 17">1.17.99.6</ecNumber>
    </recommendedName>
    <alternativeName>
        <fullName evidence="15 17">Queuosine biosynthesis protein QueH</fullName>
    </alternativeName>
</protein>
<comment type="similarity">
    <text evidence="3 17">Belongs to the QueH family.</text>
</comment>
<feature type="binding site" evidence="17">
    <location>
        <position position="45"/>
    </location>
    <ligand>
        <name>[4Fe-4S] cluster</name>
        <dbReference type="ChEBI" id="CHEBI:49883"/>
    </ligand>
</feature>
<keyword evidence="8 17" id="KW-0479">Metal-binding</keyword>
<keyword evidence="6 17" id="KW-0004">4Fe-4S</keyword>
<accession>A0ABT0M7E6</accession>
<dbReference type="RefSeq" id="WP_249096856.1">
    <property type="nucleotide sequence ID" value="NZ_JAMAST010000001.1"/>
</dbReference>
<evidence type="ECO:0000256" key="3">
    <source>
        <dbReference type="ARBA" id="ARBA00008207"/>
    </source>
</evidence>
<evidence type="ECO:0000256" key="11">
    <source>
        <dbReference type="ARBA" id="ARBA00023004"/>
    </source>
</evidence>
<gene>
    <name evidence="17" type="primary">queH</name>
    <name evidence="18" type="ORF">M3N64_01120</name>
</gene>
<evidence type="ECO:0000313" key="18">
    <source>
        <dbReference type="EMBL" id="MCL1630553.1"/>
    </source>
</evidence>
<evidence type="ECO:0000256" key="1">
    <source>
        <dbReference type="ARBA" id="ARBA00002268"/>
    </source>
</evidence>
<evidence type="ECO:0000256" key="17">
    <source>
        <dbReference type="HAMAP-Rule" id="MF_02089"/>
    </source>
</evidence>
<dbReference type="EC" id="1.17.99.6" evidence="4 17"/>
<feature type="binding site" evidence="17">
    <location>
        <position position="131"/>
    </location>
    <ligand>
        <name>[4Fe-4S] cluster</name>
        <dbReference type="ChEBI" id="CHEBI:49883"/>
    </ligand>
</feature>
<keyword evidence="13 17" id="KW-1015">Disulfide bond</keyword>
<dbReference type="Pfam" id="PF02677">
    <property type="entry name" value="QueH"/>
    <property type="match status" value="1"/>
</dbReference>
<evidence type="ECO:0000256" key="16">
    <source>
        <dbReference type="ARBA" id="ARBA00047415"/>
    </source>
</evidence>
<reference evidence="18 19" key="1">
    <citation type="submission" date="2022-05" db="EMBL/GenBank/DDBJ databases">
        <title>Sporolactobacillus sp nov CPB3-1, isolated from tree bark (Mangifera indica L.).</title>
        <authorList>
            <person name="Phuengjayaem S."/>
            <person name="Tanasupawat S."/>
        </authorList>
    </citation>
    <scope>NUCLEOTIDE SEQUENCE [LARGE SCALE GENOMIC DNA]</scope>
    <source>
        <strain evidence="18 19">CPB3-1</strain>
    </source>
</reference>
<feature type="binding site" evidence="17">
    <location>
        <position position="44"/>
    </location>
    <ligand>
        <name>[4Fe-4S] cluster</name>
        <dbReference type="ChEBI" id="CHEBI:49883"/>
    </ligand>
</feature>
<keyword evidence="19" id="KW-1185">Reference proteome</keyword>
<evidence type="ECO:0000256" key="2">
    <source>
        <dbReference type="ARBA" id="ARBA00004691"/>
    </source>
</evidence>
<keyword evidence="7 17" id="KW-0819">tRNA processing</keyword>
<feature type="binding site" evidence="17">
    <location>
        <position position="128"/>
    </location>
    <ligand>
        <name>[4Fe-4S] cluster</name>
        <dbReference type="ChEBI" id="CHEBI:49883"/>
    </ligand>
</feature>
<dbReference type="EMBL" id="JAMAST010000001">
    <property type="protein sequence ID" value="MCL1630553.1"/>
    <property type="molecule type" value="Genomic_DNA"/>
</dbReference>
<sequence>MINADEIVSKLSPNQKINYDSVLLKMIESWKKEGERPNLLIHSCCAPCSTYVLEFLSQYADIVIYYTNSNIHPKAEYERRKYVQEKFILDFNERTGHHVRFLAAPYRPLEYFAKVKGLEKEPEGGARCSVCFEMRLDLAAKKAKELGCDYFTTVLTISPHKNSQVVNKIGLMIQKTDNCPYLPADFKKRGGYQRSVEMCKEYAIYRQCYCGCIFAALQQGVDLVHVVREAKSALKDTENVNKTQKKCNKEKTLL</sequence>